<dbReference type="InParanoid" id="A0A330L1E3"/>
<gene>
    <name evidence="1" type="ORF">NITLEN_10664</name>
</gene>
<keyword evidence="2" id="KW-1185">Reference proteome</keyword>
<sequence>MKRSHPLPLVGGFCGISLKEMPRYSHPIETERVSTEEEFREKPINPSHVPASLERVPCLYSDVQRHPALHGA</sequence>
<evidence type="ECO:0000313" key="2">
    <source>
        <dbReference type="Proteomes" id="UP000248168"/>
    </source>
</evidence>
<proteinExistence type="predicted"/>
<name>A0A330L1E3_9BACT</name>
<evidence type="ECO:0000313" key="1">
    <source>
        <dbReference type="EMBL" id="SPP63578.1"/>
    </source>
</evidence>
<protein>
    <submittedName>
        <fullName evidence="1">Uncharacterized protein</fullName>
    </submittedName>
</protein>
<dbReference type="Proteomes" id="UP000248168">
    <property type="component" value="Unassembled WGS sequence"/>
</dbReference>
<accession>A0A330L1E3</accession>
<organism evidence="1 2">
    <name type="scientific">Nitrospira lenta</name>
    <dbReference type="NCBI Taxonomy" id="1436998"/>
    <lineage>
        <taxon>Bacteria</taxon>
        <taxon>Pseudomonadati</taxon>
        <taxon>Nitrospirota</taxon>
        <taxon>Nitrospiria</taxon>
        <taxon>Nitrospirales</taxon>
        <taxon>Nitrospiraceae</taxon>
        <taxon>Nitrospira</taxon>
    </lineage>
</organism>
<reference evidence="2" key="1">
    <citation type="submission" date="2018-04" db="EMBL/GenBank/DDBJ databases">
        <authorList>
            <person name="Lucker S."/>
            <person name="Sakoula D."/>
        </authorList>
    </citation>
    <scope>NUCLEOTIDE SEQUENCE [LARGE SCALE GENOMIC DNA]</scope>
</reference>
<dbReference type="AlphaFoldDB" id="A0A330L1E3"/>
<dbReference type="EMBL" id="OUNR01000001">
    <property type="protein sequence ID" value="SPP63578.1"/>
    <property type="molecule type" value="Genomic_DNA"/>
</dbReference>